<reference evidence="3" key="1">
    <citation type="submission" date="2016-10" db="EMBL/GenBank/DDBJ databases">
        <authorList>
            <person name="Varghese N."/>
            <person name="Submissions S."/>
        </authorList>
    </citation>
    <scope>NUCLEOTIDE SEQUENCE [LARGE SCALE GENOMIC DNA]</scope>
    <source>
        <strain evidence="3">DSM 22361</strain>
    </source>
</reference>
<dbReference type="Gene3D" id="2.60.40.1740">
    <property type="entry name" value="hypothetical protein (bacova_03559)"/>
    <property type="match status" value="2"/>
</dbReference>
<dbReference type="SUPFAM" id="SSF49785">
    <property type="entry name" value="Galactose-binding domain-like"/>
    <property type="match status" value="1"/>
</dbReference>
<keyword evidence="3" id="KW-1185">Reference proteome</keyword>
<dbReference type="PROSITE" id="PS51257">
    <property type="entry name" value="PROKAR_LIPOPROTEIN"/>
    <property type="match status" value="1"/>
</dbReference>
<proteinExistence type="predicted"/>
<organism evidence="2 3">
    <name type="scientific">Sphingobacterium lactis</name>
    <dbReference type="NCBI Taxonomy" id="797291"/>
    <lineage>
        <taxon>Bacteria</taxon>
        <taxon>Pseudomonadati</taxon>
        <taxon>Bacteroidota</taxon>
        <taxon>Sphingobacteriia</taxon>
        <taxon>Sphingobacteriales</taxon>
        <taxon>Sphingobacteriaceae</taxon>
        <taxon>Sphingobacterium</taxon>
    </lineage>
</organism>
<dbReference type="AlphaFoldDB" id="A0A1H5WGF0"/>
<dbReference type="EMBL" id="FNUT01000004">
    <property type="protein sequence ID" value="SEF98554.1"/>
    <property type="molecule type" value="Genomic_DNA"/>
</dbReference>
<name>A0A1H5WGF0_9SPHI</name>
<dbReference type="InterPro" id="IPR000421">
    <property type="entry name" value="FA58C"/>
</dbReference>
<dbReference type="Pfam" id="PF08522">
    <property type="entry name" value="BT_3987-like_N"/>
    <property type="match status" value="2"/>
</dbReference>
<dbReference type="InterPro" id="IPR008979">
    <property type="entry name" value="Galactose-bd-like_sf"/>
</dbReference>
<protein>
    <recommendedName>
        <fullName evidence="1">F5/8 type C domain-containing protein</fullName>
    </recommendedName>
</protein>
<dbReference type="OrthoDB" id="697120at2"/>
<dbReference type="Gene3D" id="2.60.120.260">
    <property type="entry name" value="Galactose-binding domain-like"/>
    <property type="match status" value="1"/>
</dbReference>
<gene>
    <name evidence="2" type="ORF">SAMN05421877_10444</name>
</gene>
<dbReference type="InterPro" id="IPR013728">
    <property type="entry name" value="BT_3987-like_N"/>
</dbReference>
<sequence>MKRLKFHMLSHTQFLVLFACSLFLMMSSCKKENLGELEDIAKDLGEYQASSIGEATSTYLGDSAIRNLTKFAPFFVPEIKEAGAEPTVIAATIDLSLLKFYDSLNYVKSLPFPQKAFRLKKNTVVVEENATKAKDSLIIELQDGSGLTANSVYVIPLRLQVESGPGQLKGKVMFVKMRLLASYIRGKMETFSRAKNFYNLTGRNPYIYGQFQNLMINGQPDAGNTVAFSAKISEAVPTDVVSKVKVDRSPETLAYFAKAINAQVEYVPDGAYKILKDSVTIKENQWSSQDSFKVEIDYSKLDASGLQKNYVLAVRLEDKSRPGLLAPDSASKGDLAFIQIKHTSAETKNIAIGNDGLTGTEMKRSQWVATSTEADTENPAKNVLDGKIETYWKSEKYVSAAPQSLILNLGAQKKVKGFFFTPQYDDTYNDFRKIRVFSSQDGTNWNYEGYYMPGGIYWDSSIENPDIKTLRFLKPVDARYFKFEVMESINGNTAIAEVKGIE</sequence>
<accession>A0A1H5WGF0</accession>
<dbReference type="RefSeq" id="WP_103905708.1">
    <property type="nucleotide sequence ID" value="NZ_CP049246.1"/>
</dbReference>
<dbReference type="PROSITE" id="PS50022">
    <property type="entry name" value="FA58C_3"/>
    <property type="match status" value="1"/>
</dbReference>
<dbReference type="Proteomes" id="UP000236731">
    <property type="component" value="Unassembled WGS sequence"/>
</dbReference>
<evidence type="ECO:0000313" key="3">
    <source>
        <dbReference type="Proteomes" id="UP000236731"/>
    </source>
</evidence>
<dbReference type="Pfam" id="PF00754">
    <property type="entry name" value="F5_F8_type_C"/>
    <property type="match status" value="1"/>
</dbReference>
<feature type="domain" description="F5/8 type C" evidence="1">
    <location>
        <begin position="350"/>
        <end position="502"/>
    </location>
</feature>
<evidence type="ECO:0000259" key="1">
    <source>
        <dbReference type="PROSITE" id="PS50022"/>
    </source>
</evidence>
<evidence type="ECO:0000313" key="2">
    <source>
        <dbReference type="EMBL" id="SEF98554.1"/>
    </source>
</evidence>